<dbReference type="PANTHER" id="PTHR46409">
    <property type="entry name" value="HTH PSQ-TYPE DOMAIN-CONTAINING PROTEIN"/>
    <property type="match status" value="1"/>
</dbReference>
<evidence type="ECO:0000313" key="1">
    <source>
        <dbReference type="EMBL" id="KAG0718100.1"/>
    </source>
</evidence>
<name>A0A8J4YB35_CHIOP</name>
<proteinExistence type="predicted"/>
<evidence type="ECO:0000313" key="2">
    <source>
        <dbReference type="Proteomes" id="UP000770661"/>
    </source>
</evidence>
<dbReference type="EMBL" id="JACEEZ010016682">
    <property type="protein sequence ID" value="KAG0718100.1"/>
    <property type="molecule type" value="Genomic_DNA"/>
</dbReference>
<gene>
    <name evidence="1" type="ORF">GWK47_007861</name>
</gene>
<organism evidence="1 2">
    <name type="scientific">Chionoecetes opilio</name>
    <name type="common">Atlantic snow crab</name>
    <name type="synonym">Cancer opilio</name>
    <dbReference type="NCBI Taxonomy" id="41210"/>
    <lineage>
        <taxon>Eukaryota</taxon>
        <taxon>Metazoa</taxon>
        <taxon>Ecdysozoa</taxon>
        <taxon>Arthropoda</taxon>
        <taxon>Crustacea</taxon>
        <taxon>Multicrustacea</taxon>
        <taxon>Malacostraca</taxon>
        <taxon>Eumalacostraca</taxon>
        <taxon>Eucarida</taxon>
        <taxon>Decapoda</taxon>
        <taxon>Pleocyemata</taxon>
        <taxon>Brachyura</taxon>
        <taxon>Eubrachyura</taxon>
        <taxon>Majoidea</taxon>
        <taxon>Majidae</taxon>
        <taxon>Chionoecetes</taxon>
    </lineage>
</organism>
<reference evidence="1" key="1">
    <citation type="submission" date="2020-07" db="EMBL/GenBank/DDBJ databases">
        <title>The High-quality genome of the commercially important snow crab, Chionoecetes opilio.</title>
        <authorList>
            <person name="Jeong J.-H."/>
            <person name="Ryu S."/>
        </authorList>
    </citation>
    <scope>NUCLEOTIDE SEQUENCE</scope>
    <source>
        <strain evidence="1">MADBK_172401_WGS</strain>
        <tissue evidence="1">Digestive gland</tissue>
    </source>
</reference>
<keyword evidence="2" id="KW-1185">Reference proteome</keyword>
<dbReference type="Proteomes" id="UP000770661">
    <property type="component" value="Unassembled WGS sequence"/>
</dbReference>
<dbReference type="AlphaFoldDB" id="A0A8J4YB35"/>
<comment type="caution">
    <text evidence="1">The sequence shown here is derived from an EMBL/GenBank/DDBJ whole genome shotgun (WGS) entry which is preliminary data.</text>
</comment>
<dbReference type="PANTHER" id="PTHR46409:SF1">
    <property type="entry name" value="HTH PSQ-TYPE DOMAIN-CONTAINING PROTEIN"/>
    <property type="match status" value="1"/>
</dbReference>
<sequence>MSLFQKLSFFPEIDHKPAASTQVQKNYDEISNIALASVRYGIGLRPTAAIATAALIDAGIITEDNTSKVIDKSKVKRAQEKLMRELGQEFEEKCREDGGISCILFDRRTDLTNVMMEAEGSDQSFPAMIKEEHYSAVSEPGSYYLFHFIPEKATKEESHAEKFAKIMFAWLKERGFDKTLLAIGGDSTNVNTGVKAGVMRKLELHLGRKLVWLVCNLHTGELPLRHFIVGLDGPTLSDKQLSGLIGKLLDSATDFEINPNFTRISVGPPLIKLPDKGWSASCREALHLLLEIGPVNYSRWLTTANRLIRLWVSKHELKGKNLKNLHCIVEFIIGVYYPYWFNVKVKHSWIEGPRYILFQLDCLKSQRKEVLDIVMPTVKRSVWYAHSEAILQTMLCSEDQKERFWGVERILAIRGDGDPDAQLGDSIVRTRRTPDINCDASSIGDLISWSEDVSEPPLTCSLSTSEVKNFVNTPMEVLNWPCHTQSIERVIKMVTEASAKYFSHEKRDEGIRAQETSRGLMSKNELKQDLCSLAKFKKCMMTSTRERAWWLIGHPECEITRARLPSKGQVLRKFYFHHGIEKKTKPVAAKEVIEAVLLIWGRAGIPTSALRTAKEKLLSLVAKYESLQKHRKRASETARMRNVGMETLDVGSGALDDDLERTKPLFAAEQRSLG</sequence>
<protein>
    <submittedName>
        <fullName evidence="1">Uncharacterized protein</fullName>
    </submittedName>
</protein>
<accession>A0A8J4YB35</accession>
<dbReference type="OrthoDB" id="6381495at2759"/>